<sequence>MAKQVFVDFELPEAMLADTNKIIKERFPAWLVGREDNRVASIRILWAGWLFLKYSEGLASKYDGRYPYVSYTSYTSVDRPYAFQSVMLESEYIDAMERMSRLYPDVFEDKTKDNNYFLAVLGYACLRELYDNNIELHYDADKANKLADSELAQLDYAWLEDGTNKPFSIKIKQLLKNK</sequence>
<protein>
    <submittedName>
        <fullName evidence="1">Uncharacterized protein</fullName>
    </submittedName>
</protein>
<name>A0AAW6XCJ1_9LACO</name>
<evidence type="ECO:0000313" key="1">
    <source>
        <dbReference type="EMBL" id="MDK6502425.1"/>
    </source>
</evidence>
<organism evidence="1 2">
    <name type="scientific">Lactobacillus crispatus</name>
    <dbReference type="NCBI Taxonomy" id="47770"/>
    <lineage>
        <taxon>Bacteria</taxon>
        <taxon>Bacillati</taxon>
        <taxon>Bacillota</taxon>
        <taxon>Bacilli</taxon>
        <taxon>Lactobacillales</taxon>
        <taxon>Lactobacillaceae</taxon>
        <taxon>Lactobacillus</taxon>
    </lineage>
</organism>
<gene>
    <name evidence="1" type="ORF">QP235_04320</name>
</gene>
<reference evidence="1" key="1">
    <citation type="submission" date="2023-05" db="EMBL/GenBank/DDBJ databases">
        <title>Cataloging the Phylogenetic Diversity of Human Bladder Bacteria.</title>
        <authorList>
            <person name="Du J."/>
        </authorList>
    </citation>
    <scope>NUCLEOTIDE SEQUENCE</scope>
    <source>
        <strain evidence="1">UMB9226</strain>
    </source>
</reference>
<dbReference type="Proteomes" id="UP001230300">
    <property type="component" value="Unassembled WGS sequence"/>
</dbReference>
<evidence type="ECO:0000313" key="2">
    <source>
        <dbReference type="Proteomes" id="UP001230300"/>
    </source>
</evidence>
<dbReference type="AlphaFoldDB" id="A0AAW6XCJ1"/>
<proteinExistence type="predicted"/>
<accession>A0AAW6XCJ1</accession>
<comment type="caution">
    <text evidence="1">The sequence shown here is derived from an EMBL/GenBank/DDBJ whole genome shotgun (WGS) entry which is preliminary data.</text>
</comment>
<dbReference type="EMBL" id="JASOGN010000012">
    <property type="protein sequence ID" value="MDK6502425.1"/>
    <property type="molecule type" value="Genomic_DNA"/>
</dbReference>
<dbReference type="RefSeq" id="WP_285043513.1">
    <property type="nucleotide sequence ID" value="NZ_JASOGN010000012.1"/>
</dbReference>